<sequence length="509" mass="57999">MDDMLLYPTYEEVVGALGEKGIHHKLMEFVEPVREDESPISLVARNCRISGKLSFVLGAPGKGKSTFINSLQWKRHVRISSVVNIDATDCFESLAGLFQKIREFGGQAKSESWKGPLCISIDYLEDLSGFDEGEIRSFFRNLNGFLRNHPVMMLWPVTEEDAAREMVRYTQEISGTLFVQGQEVTRLNGPSFYNFPEIVSRSISILNDGRDLSDFGLTFDDLVDVQEQVMNDYPYQKRTMRLYIHHVIQRWQKNSEYHQRVKSKLPKPTEIWFVFPYPDAEKVVGGFVKRSKRVQDNWGVVFDKLYEYSVDGQRSRDWTPSRLQMAISGAFKTRIMYLPTNAIVSCVYAYSPSEALKREISFPSTPRQWAQKGQAKKFFKNTPVYKQLIDEPITAGMRRSGPALKAVELSSTGYDKLVSWAASGSSGSDKHINWAVASLLSDIVGHPMSSDKAHPWLDNIIPDIFVDLPDKQVCIEFHYTGKDASHVIANYVLKKLHVYMKEIEALSAE</sequence>
<reference evidence="1 2" key="1">
    <citation type="submission" date="2016-10" db="EMBL/GenBank/DDBJ databases">
        <authorList>
            <person name="de Groot N.N."/>
        </authorList>
    </citation>
    <scope>NUCLEOTIDE SEQUENCE [LARGE SCALE GENOMIC DNA]</scope>
    <source>
        <strain evidence="1 2">BH539</strain>
    </source>
</reference>
<name>A0A1G7N479_9GAMM</name>
<keyword evidence="2" id="KW-1185">Reference proteome</keyword>
<proteinExistence type="predicted"/>
<dbReference type="AlphaFoldDB" id="A0A1G7N479"/>
<gene>
    <name evidence="1" type="ORF">SAMN05216571_101222</name>
</gene>
<evidence type="ECO:0008006" key="3">
    <source>
        <dbReference type="Google" id="ProtNLM"/>
    </source>
</evidence>
<evidence type="ECO:0000313" key="2">
    <source>
        <dbReference type="Proteomes" id="UP000198641"/>
    </source>
</evidence>
<organism evidence="1 2">
    <name type="scientific">Onishia taeanensis</name>
    <dbReference type="NCBI Taxonomy" id="284577"/>
    <lineage>
        <taxon>Bacteria</taxon>
        <taxon>Pseudomonadati</taxon>
        <taxon>Pseudomonadota</taxon>
        <taxon>Gammaproteobacteria</taxon>
        <taxon>Oceanospirillales</taxon>
        <taxon>Halomonadaceae</taxon>
        <taxon>Onishia</taxon>
    </lineage>
</organism>
<dbReference type="RefSeq" id="WP_139172503.1">
    <property type="nucleotide sequence ID" value="NZ_FNCI01000001.1"/>
</dbReference>
<dbReference type="OrthoDB" id="9763659at2"/>
<evidence type="ECO:0000313" key="1">
    <source>
        <dbReference type="EMBL" id="SDF68885.1"/>
    </source>
</evidence>
<protein>
    <recommendedName>
        <fullName evidence="3">ATPase AAA-type core domain-containing protein</fullName>
    </recommendedName>
</protein>
<accession>A0A1G7N479</accession>
<dbReference type="Proteomes" id="UP000198641">
    <property type="component" value="Unassembled WGS sequence"/>
</dbReference>
<dbReference type="EMBL" id="FNCI01000001">
    <property type="protein sequence ID" value="SDF68885.1"/>
    <property type="molecule type" value="Genomic_DNA"/>
</dbReference>